<evidence type="ECO:0000313" key="1">
    <source>
        <dbReference type="EMBL" id="NHM04852.1"/>
    </source>
</evidence>
<reference evidence="1 2" key="1">
    <citation type="submission" date="2020-02" db="EMBL/GenBank/DDBJ databases">
        <authorList>
            <person name="Chen W.-M."/>
        </authorList>
    </citation>
    <scope>NUCLEOTIDE SEQUENCE [LARGE SCALE GENOMIC DNA]</scope>
    <source>
        <strain evidence="1 2">TWA-26</strain>
    </source>
</reference>
<keyword evidence="2" id="KW-1185">Reference proteome</keyword>
<protein>
    <submittedName>
        <fullName evidence="1">Uncharacterized protein</fullName>
    </submittedName>
</protein>
<dbReference type="RefSeq" id="WP_166236888.1">
    <property type="nucleotide sequence ID" value="NZ_JAAJBV010000006.1"/>
</dbReference>
<comment type="caution">
    <text evidence="1">The sequence shown here is derived from an EMBL/GenBank/DDBJ whole genome shotgun (WGS) entry which is preliminary data.</text>
</comment>
<proteinExistence type="predicted"/>
<evidence type="ECO:0000313" key="2">
    <source>
        <dbReference type="Proteomes" id="UP000761423"/>
    </source>
</evidence>
<dbReference type="Proteomes" id="UP000761423">
    <property type="component" value="Unassembled WGS sequence"/>
</dbReference>
<gene>
    <name evidence="1" type="ORF">G4L40_09080</name>
</gene>
<dbReference type="EMBL" id="JAAJBV010000006">
    <property type="protein sequence ID" value="NHM04852.1"/>
    <property type="molecule type" value="Genomic_DNA"/>
</dbReference>
<accession>A0ABX0ICR3</accession>
<name>A0ABX0ICR3_9FLAO</name>
<sequence>MLNTKDCRAILNKNEEKYSEEEIIKIREFLYKMAKIIINQNPKVRKNEK</sequence>
<organism evidence="1 2">
    <name type="scientific">Flavobacterium celericrescens</name>
    <dbReference type="NCBI Taxonomy" id="2709780"/>
    <lineage>
        <taxon>Bacteria</taxon>
        <taxon>Pseudomonadati</taxon>
        <taxon>Bacteroidota</taxon>
        <taxon>Flavobacteriia</taxon>
        <taxon>Flavobacteriales</taxon>
        <taxon>Flavobacteriaceae</taxon>
        <taxon>Flavobacterium</taxon>
    </lineage>
</organism>